<name>A0A562TPM6_9SPHI</name>
<evidence type="ECO:0000256" key="1">
    <source>
        <dbReference type="SAM" id="SignalP"/>
    </source>
</evidence>
<keyword evidence="3" id="KW-1185">Reference proteome</keyword>
<evidence type="ECO:0000313" key="3">
    <source>
        <dbReference type="Proteomes" id="UP000317010"/>
    </source>
</evidence>
<dbReference type="PANTHER" id="PTHR35567:SF1">
    <property type="entry name" value="CONSERVED FUNGAL PROTEIN (AFU_ORTHOLOGUE AFUA_1G14230)"/>
    <property type="match status" value="1"/>
</dbReference>
<dbReference type="Pfam" id="PF11937">
    <property type="entry name" value="DUF3455"/>
    <property type="match status" value="1"/>
</dbReference>
<comment type="caution">
    <text evidence="2">The sequence shown here is derived from an EMBL/GenBank/DDBJ whole genome shotgun (WGS) entry which is preliminary data.</text>
</comment>
<dbReference type="InterPro" id="IPR021851">
    <property type="entry name" value="DUF3455"/>
</dbReference>
<feature type="chain" id="PRO_5021786202" evidence="1">
    <location>
        <begin position="20"/>
        <end position="176"/>
    </location>
</feature>
<dbReference type="EMBL" id="VLLI01000018">
    <property type="protein sequence ID" value="TWI94790.1"/>
    <property type="molecule type" value="Genomic_DNA"/>
</dbReference>
<gene>
    <name evidence="2" type="ORF">JN11_04571</name>
</gene>
<dbReference type="RefSeq" id="WP_144916338.1">
    <property type="nucleotide sequence ID" value="NZ_VLLI01000018.1"/>
</dbReference>
<feature type="signal peptide" evidence="1">
    <location>
        <begin position="1"/>
        <end position="19"/>
    </location>
</feature>
<dbReference type="Proteomes" id="UP000317010">
    <property type="component" value="Unassembled WGS sequence"/>
</dbReference>
<dbReference type="PANTHER" id="PTHR35567">
    <property type="entry name" value="MALATE DEHYDROGENASE (AFU_ORTHOLOGUE AFUA_2G13800)"/>
    <property type="match status" value="1"/>
</dbReference>
<protein>
    <submittedName>
        <fullName evidence="2">Uncharacterized protein DUF3455</fullName>
    </submittedName>
</protein>
<accession>A0A562TPM6</accession>
<reference evidence="2 3" key="1">
    <citation type="submission" date="2019-07" db="EMBL/GenBank/DDBJ databases">
        <title>Genomic Encyclopedia of Archaeal and Bacterial Type Strains, Phase II (KMG-II): from individual species to whole genera.</title>
        <authorList>
            <person name="Goeker M."/>
        </authorList>
    </citation>
    <scope>NUCLEOTIDE SEQUENCE [LARGE SCALE GENOMIC DNA]</scope>
    <source>
        <strain evidence="2 3">ATCC BAA-1854</strain>
    </source>
</reference>
<organism evidence="2 3">
    <name type="scientific">Mucilaginibacter frigoritolerans</name>
    <dbReference type="NCBI Taxonomy" id="652788"/>
    <lineage>
        <taxon>Bacteria</taxon>
        <taxon>Pseudomonadati</taxon>
        <taxon>Bacteroidota</taxon>
        <taxon>Sphingobacteriia</taxon>
        <taxon>Sphingobacteriales</taxon>
        <taxon>Sphingobacteriaceae</taxon>
        <taxon>Mucilaginibacter</taxon>
    </lineage>
</organism>
<sequence length="176" mass="19222">MLRIYLLSILLSFQLASFAQEAYPSAIAVPANCKVLIHTYAKGVQVYVYTQDLNDTSKYTWVLKEPIANLYADSAHTSLIGKHYFSAGNTPTWESTDGSKVTGAKLAQVNSPDGAGIPWLLLKAKTITGPGVLQHTAFIQRVHTIGGKPPVVAGKNQKGEIQKVSYTAEYIFYSEK</sequence>
<keyword evidence="1" id="KW-0732">Signal</keyword>
<evidence type="ECO:0000313" key="2">
    <source>
        <dbReference type="EMBL" id="TWI94790.1"/>
    </source>
</evidence>
<dbReference type="OrthoDB" id="193535at2"/>
<dbReference type="AlphaFoldDB" id="A0A562TPM6"/>
<proteinExistence type="predicted"/>